<evidence type="ECO:0000259" key="5">
    <source>
        <dbReference type="Pfam" id="PF01852"/>
    </source>
</evidence>
<keyword evidence="3" id="KW-0732">Signal</keyword>
<sequence length="1099" mass="124738">MQGLIKLTLCVVLFISQICFCSASDRGTFFWATDMHVDIWGDSGNPEDMICAWTPSSQLLSAVAAMKEQNADPDFILVSGDIVHFPPRNSSDLSKQNILDTISSFTAWMVAEFPSTKLVPALGNHDHHPSNNWPVDVDDSAWLYNHLADIWSVWLEPDALETLGRTGWFSTDVAEGLRVITLNTNFFTVYNTYLPWNTTIADEQFTWFEGELERALSDNVKVYINGHHPAVGVHIEGGVEVGGLWPLYQQKFTMLYQTYADNIVASFWGHDHVDEARVVRGCSYTGPNPDVDSSGVNSCGGDAVGIAFVGQALTNCQVPAFREWSFDKSSFELVDYDQFWFQEDEEGVMTWPLQYRWSEAYTEMDDMKPESWRGEIERMQTNATAFDAFIERRGLIECGIAKTNTSSIPLNTATESDGSKHFILTRLFRSSTSSSAQVDAAERSERANFMRERWKEQVYSSDEELMLDEGKAFFAAVTSSSDLKIFSSPDPLVSFKVAHLKEYKLGTGIGECIIDAEMEEIAAFECHKMSRMATKTFHKKGGIENIVKPANSHSFYYLSLRDLKVPGFKHREWRTKVVWKKEGKDKMIVCYQDTDDLDEEYPRDRNVIAASGCTIWEYERLPEDNGIPQMRVKVISRNDVAGRVPNFVMNRLVMSVGKSVINMRKTFDRSLKIDDSRRKPNIQTNIRAMTIKTGASDLFCNLGALLYERFKKEDVIDERYRKDFIKNIDNAPTLTEDERKLISGSMKLVDEVSSKAKRIPGTVRESVEKYVYRSEEDQKAVFERCKEFLGVGYNAGDEEWKLLVLGWKAIESPKSDVRMSMKYFSPKKGERSVETGKAVGVVDGSAEEVAAWVMDYCNNERMRIHKEQGNPARIELREKARANEACYATVKKMKFFLDNREFVVRMFWKSEEGKVLINVESIDDEVDYGVELKKVRALTRILWQIEDLPVCGGAKQCRVTLVQQIDAGGVLPTWVMDKKIPEALKCVQEAIDEFRQDEKFDAAELREKAALMRERGQDEVYSKEEERVLEKGKATLAAITSSPDLEVLSSPDPLVTIKATHLDGDKLVTAIGECVIDGEMEELAAFECLKMSREATKFF</sequence>
<evidence type="ECO:0000313" key="7">
    <source>
        <dbReference type="Proteomes" id="UP001162640"/>
    </source>
</evidence>
<dbReference type="PANTHER" id="PTHR10340:SF57">
    <property type="entry name" value="METALLOPHOS DOMAIN-CONTAINING PROTEIN"/>
    <property type="match status" value="1"/>
</dbReference>
<dbReference type="Pfam" id="PF01852">
    <property type="entry name" value="START"/>
    <property type="match status" value="1"/>
</dbReference>
<dbReference type="InterPro" id="IPR004843">
    <property type="entry name" value="Calcineurin-like_PHP"/>
</dbReference>
<dbReference type="InterPro" id="IPR029052">
    <property type="entry name" value="Metallo-depent_PP-like"/>
</dbReference>
<organism evidence="6 7">
    <name type="scientific">Triparma laevis f. inornata</name>
    <dbReference type="NCBI Taxonomy" id="1714386"/>
    <lineage>
        <taxon>Eukaryota</taxon>
        <taxon>Sar</taxon>
        <taxon>Stramenopiles</taxon>
        <taxon>Ochrophyta</taxon>
        <taxon>Bolidophyceae</taxon>
        <taxon>Parmales</taxon>
        <taxon>Triparmaceae</taxon>
        <taxon>Triparma</taxon>
    </lineage>
</organism>
<comment type="caution">
    <text evidence="6">The sequence shown here is derived from an EMBL/GenBank/DDBJ whole genome shotgun (WGS) entry which is preliminary data.</text>
</comment>
<dbReference type="InterPro" id="IPR023393">
    <property type="entry name" value="START-like_dom_sf"/>
</dbReference>
<dbReference type="Pfam" id="PF00149">
    <property type="entry name" value="Metallophos"/>
    <property type="match status" value="1"/>
</dbReference>
<dbReference type="PANTHER" id="PTHR10340">
    <property type="entry name" value="SPHINGOMYELIN PHOSPHODIESTERASE"/>
    <property type="match status" value="1"/>
</dbReference>
<dbReference type="Gene3D" id="3.60.21.10">
    <property type="match status" value="1"/>
</dbReference>
<feature type="signal peptide" evidence="3">
    <location>
        <begin position="1"/>
        <end position="23"/>
    </location>
</feature>
<accession>A0A9W7AY95</accession>
<evidence type="ECO:0000256" key="2">
    <source>
        <dbReference type="ARBA" id="ARBA00023180"/>
    </source>
</evidence>
<proteinExistence type="predicted"/>
<evidence type="ECO:0000256" key="1">
    <source>
        <dbReference type="ARBA" id="ARBA00022801"/>
    </source>
</evidence>
<dbReference type="SUPFAM" id="SSF56300">
    <property type="entry name" value="Metallo-dependent phosphatases"/>
    <property type="match status" value="1"/>
</dbReference>
<dbReference type="GO" id="GO:0008289">
    <property type="term" value="F:lipid binding"/>
    <property type="evidence" value="ECO:0007669"/>
    <property type="project" value="InterPro"/>
</dbReference>
<feature type="chain" id="PRO_5040821020" description="Sphingomyelin phosphodiesterase" evidence="3">
    <location>
        <begin position="24"/>
        <end position="1099"/>
    </location>
</feature>
<feature type="domain" description="Calcineurin-like phosphoesterase" evidence="4">
    <location>
        <begin position="33"/>
        <end position="273"/>
    </location>
</feature>
<evidence type="ECO:0000259" key="4">
    <source>
        <dbReference type="Pfam" id="PF00149"/>
    </source>
</evidence>
<dbReference type="EMBL" id="BLQM01000245">
    <property type="protein sequence ID" value="GMH78165.1"/>
    <property type="molecule type" value="Genomic_DNA"/>
</dbReference>
<evidence type="ECO:0000313" key="6">
    <source>
        <dbReference type="EMBL" id="GMH78165.1"/>
    </source>
</evidence>
<dbReference type="Gene3D" id="3.30.530.20">
    <property type="match status" value="2"/>
</dbReference>
<dbReference type="SUPFAM" id="SSF55961">
    <property type="entry name" value="Bet v1-like"/>
    <property type="match status" value="2"/>
</dbReference>
<evidence type="ECO:0008006" key="8">
    <source>
        <dbReference type="Google" id="ProtNLM"/>
    </source>
</evidence>
<name>A0A9W7AY95_9STRA</name>
<protein>
    <recommendedName>
        <fullName evidence="8">Sphingomyelin phosphodiesterase</fullName>
    </recommendedName>
</protein>
<dbReference type="InterPro" id="IPR002913">
    <property type="entry name" value="START_lipid-bd_dom"/>
</dbReference>
<evidence type="ECO:0000256" key="3">
    <source>
        <dbReference type="SAM" id="SignalP"/>
    </source>
</evidence>
<dbReference type="GO" id="GO:0016787">
    <property type="term" value="F:hydrolase activity"/>
    <property type="evidence" value="ECO:0007669"/>
    <property type="project" value="UniProtKB-KW"/>
</dbReference>
<keyword evidence="1" id="KW-0378">Hydrolase</keyword>
<feature type="domain" description="START" evidence="5">
    <location>
        <begin position="798"/>
        <end position="977"/>
    </location>
</feature>
<dbReference type="Proteomes" id="UP001162640">
    <property type="component" value="Unassembled WGS sequence"/>
</dbReference>
<dbReference type="AlphaFoldDB" id="A0A9W7AY95"/>
<gene>
    <name evidence="6" type="ORF">TL16_g07696</name>
</gene>
<keyword evidence="2" id="KW-0325">Glycoprotein</keyword>
<reference evidence="7" key="1">
    <citation type="journal article" date="2023" name="Commun. Biol.">
        <title>Genome analysis of Parmales, the sister group of diatoms, reveals the evolutionary specialization of diatoms from phago-mixotrophs to photoautotrophs.</title>
        <authorList>
            <person name="Ban H."/>
            <person name="Sato S."/>
            <person name="Yoshikawa S."/>
            <person name="Yamada K."/>
            <person name="Nakamura Y."/>
            <person name="Ichinomiya M."/>
            <person name="Sato N."/>
            <person name="Blanc-Mathieu R."/>
            <person name="Endo H."/>
            <person name="Kuwata A."/>
            <person name="Ogata H."/>
        </authorList>
    </citation>
    <scope>NUCLEOTIDE SEQUENCE [LARGE SCALE GENOMIC DNA]</scope>
</reference>